<dbReference type="AlphaFoldDB" id="H6RJW0"/>
<gene>
    <name evidence="2" type="ordered locus">BLASA_2741</name>
</gene>
<keyword evidence="3" id="KW-1185">Reference proteome</keyword>
<dbReference type="KEGG" id="bsd:BLASA_2741"/>
<protein>
    <submittedName>
        <fullName evidence="2">Uncharacterized protein</fullName>
    </submittedName>
</protein>
<feature type="compositionally biased region" description="Basic and acidic residues" evidence="1">
    <location>
        <begin position="91"/>
        <end position="104"/>
    </location>
</feature>
<accession>H6RJW0</accession>
<organism evidence="2 3">
    <name type="scientific">Blastococcus saxobsidens (strain DD2)</name>
    <dbReference type="NCBI Taxonomy" id="1146883"/>
    <lineage>
        <taxon>Bacteria</taxon>
        <taxon>Bacillati</taxon>
        <taxon>Actinomycetota</taxon>
        <taxon>Actinomycetes</taxon>
        <taxon>Geodermatophilales</taxon>
        <taxon>Geodermatophilaceae</taxon>
        <taxon>Blastococcus</taxon>
    </lineage>
</organism>
<feature type="region of interest" description="Disordered" evidence="1">
    <location>
        <begin position="79"/>
        <end position="149"/>
    </location>
</feature>
<dbReference type="HOGENOM" id="CLU_1746128_0_0_11"/>
<evidence type="ECO:0000256" key="1">
    <source>
        <dbReference type="SAM" id="MobiDB-lite"/>
    </source>
</evidence>
<evidence type="ECO:0000313" key="2">
    <source>
        <dbReference type="EMBL" id="CCG03613.1"/>
    </source>
</evidence>
<reference evidence="3" key="2">
    <citation type="submission" date="2012-02" db="EMBL/GenBank/DDBJ databases">
        <title>Complete genome sequence of Blastococcus saxobsidens strain DD2.</title>
        <authorList>
            <person name="Genoscope."/>
        </authorList>
    </citation>
    <scope>NUCLEOTIDE SEQUENCE [LARGE SCALE GENOMIC DNA]</scope>
    <source>
        <strain evidence="3">DD2</strain>
    </source>
</reference>
<dbReference type="Proteomes" id="UP000007517">
    <property type="component" value="Chromosome"/>
</dbReference>
<reference evidence="2 3" key="1">
    <citation type="journal article" date="2012" name="J. Bacteriol.">
        <title>Genome Sequence of Blastococcus saxobsidens DD2, a Stone-Inhabiting Bacterium.</title>
        <authorList>
            <person name="Chouaia B."/>
            <person name="Crotti E."/>
            <person name="Brusetti L."/>
            <person name="Daffonchio D."/>
            <person name="Essoussi I."/>
            <person name="Nouioui I."/>
            <person name="Sbissi I."/>
            <person name="Ghodhbane-Gtari F."/>
            <person name="Gtari M."/>
            <person name="Vacherie B."/>
            <person name="Barbe V."/>
            <person name="Medigue C."/>
            <person name="Gury J."/>
            <person name="Pujic P."/>
            <person name="Normand P."/>
        </authorList>
    </citation>
    <scope>NUCLEOTIDE SEQUENCE [LARGE SCALE GENOMIC DNA]</scope>
    <source>
        <strain evidence="2 3">DD2</strain>
    </source>
</reference>
<proteinExistence type="predicted"/>
<feature type="compositionally biased region" description="Basic residues" evidence="1">
    <location>
        <begin position="111"/>
        <end position="134"/>
    </location>
</feature>
<dbReference type="EMBL" id="FO117623">
    <property type="protein sequence ID" value="CCG03613.1"/>
    <property type="molecule type" value="Genomic_DNA"/>
</dbReference>
<name>H6RJW0_BLASD</name>
<evidence type="ECO:0000313" key="3">
    <source>
        <dbReference type="Proteomes" id="UP000007517"/>
    </source>
</evidence>
<sequence>MSEGRLATCAHGCTRSAMTVRLSASRAVMCALQCRGMLWSSNSATTRRSTTSPGPAEPRLADALEEFIRQHEQAWLDESIPALSGVTPRRAAADPSRREVDESRPAACRSRPVRRRHQRQKNPRTPPLRRKRRAGAVPLTTDERARPPR</sequence>